<dbReference type="eggNOG" id="ENOG502S1F2">
    <property type="taxonomic scope" value="Eukaryota"/>
</dbReference>
<dbReference type="InParanoid" id="A0A0D1E3P7"/>
<dbReference type="PANTHER" id="PTHR31845">
    <property type="entry name" value="FINGER DOMAIN PROTEIN, PUTATIVE-RELATED"/>
    <property type="match status" value="1"/>
</dbReference>
<dbReference type="InterPro" id="IPR001138">
    <property type="entry name" value="Zn2Cys6_DnaBD"/>
</dbReference>
<dbReference type="PANTHER" id="PTHR31845:SF19">
    <property type="entry name" value="TRANSCRIPTION FACTOR DOMAIN-CONTAINING PROTEIN"/>
    <property type="match status" value="1"/>
</dbReference>
<feature type="compositionally biased region" description="Low complexity" evidence="6">
    <location>
        <begin position="183"/>
        <end position="199"/>
    </location>
</feature>
<accession>A0A0D1E3P7</accession>
<feature type="compositionally biased region" description="Low complexity" evidence="6">
    <location>
        <begin position="1"/>
        <end position="60"/>
    </location>
</feature>
<dbReference type="OrthoDB" id="3163292at2759"/>
<dbReference type="GO" id="GO:0000976">
    <property type="term" value="F:transcription cis-regulatory region binding"/>
    <property type="evidence" value="ECO:0000318"/>
    <property type="project" value="GO_Central"/>
</dbReference>
<dbReference type="SMART" id="SM00066">
    <property type="entry name" value="GAL4"/>
    <property type="match status" value="1"/>
</dbReference>
<feature type="domain" description="Zn(2)-C6 fungal-type" evidence="7">
    <location>
        <begin position="117"/>
        <end position="150"/>
    </location>
</feature>
<dbReference type="FunFam" id="4.10.240.10:FF:000077">
    <property type="entry name" value="Uncharacterized protein"/>
    <property type="match status" value="1"/>
</dbReference>
<evidence type="ECO:0000313" key="8">
    <source>
        <dbReference type="EMBL" id="KIS70406.1"/>
    </source>
</evidence>
<dbReference type="SUPFAM" id="SSF57701">
    <property type="entry name" value="Zn2/Cys6 DNA-binding domain"/>
    <property type="match status" value="1"/>
</dbReference>
<reference evidence="8 9" key="1">
    <citation type="journal article" date="2006" name="Nature">
        <title>Insights from the genome of the biotrophic fungal plant pathogen Ustilago maydis.</title>
        <authorList>
            <person name="Kamper J."/>
            <person name="Kahmann R."/>
            <person name="Bolker M."/>
            <person name="Ma L.J."/>
            <person name="Brefort T."/>
            <person name="Saville B.J."/>
            <person name="Banuett F."/>
            <person name="Kronstad J.W."/>
            <person name="Gold S.E."/>
            <person name="Muller O."/>
            <person name="Perlin M.H."/>
            <person name="Wosten H.A."/>
            <person name="de Vries R."/>
            <person name="Ruiz-Herrera J."/>
            <person name="Reynaga-Pena C.G."/>
            <person name="Snetselaar K."/>
            <person name="McCann M."/>
            <person name="Perez-Martin J."/>
            <person name="Feldbrugge M."/>
            <person name="Basse C.W."/>
            <person name="Steinberg G."/>
            <person name="Ibeas J.I."/>
            <person name="Holloman W."/>
            <person name="Guzman P."/>
            <person name="Farman M."/>
            <person name="Stajich J.E."/>
            <person name="Sentandreu R."/>
            <person name="Gonzalez-Prieto J.M."/>
            <person name="Kennell J.C."/>
            <person name="Molina L."/>
            <person name="Schirawski J."/>
            <person name="Mendoza-Mendoza A."/>
            <person name="Greilinger D."/>
            <person name="Munch K."/>
            <person name="Rossel N."/>
            <person name="Scherer M."/>
            <person name="Vranes M."/>
            <person name="Ladendorf O."/>
            <person name="Vincon V."/>
            <person name="Fuchs U."/>
            <person name="Sandrock B."/>
            <person name="Meng S."/>
            <person name="Ho E.C."/>
            <person name="Cahill M.J."/>
            <person name="Boyce K.J."/>
            <person name="Klose J."/>
            <person name="Klosterman S.J."/>
            <person name="Deelstra H.J."/>
            <person name="Ortiz-Castellanos L."/>
            <person name="Li W."/>
            <person name="Sanchez-Alonso P."/>
            <person name="Schreier P.H."/>
            <person name="Hauser-Hahn I."/>
            <person name="Vaupel M."/>
            <person name="Koopmann E."/>
            <person name="Friedrich G."/>
            <person name="Voss H."/>
            <person name="Schluter T."/>
            <person name="Margolis J."/>
            <person name="Platt D."/>
            <person name="Swimmer C."/>
            <person name="Gnirke A."/>
            <person name="Chen F."/>
            <person name="Vysotskaia V."/>
            <person name="Mannhaupt G."/>
            <person name="Guldener U."/>
            <person name="Munsterkotter M."/>
            <person name="Haase D."/>
            <person name="Oesterheld M."/>
            <person name="Mewes H.W."/>
            <person name="Mauceli E.W."/>
            <person name="DeCaprio D."/>
            <person name="Wade C.M."/>
            <person name="Butler J."/>
            <person name="Young S."/>
            <person name="Jaffe D.B."/>
            <person name="Calvo S."/>
            <person name="Nusbaum C."/>
            <person name="Galagan J."/>
            <person name="Birren B.W."/>
        </authorList>
    </citation>
    <scope>NUCLEOTIDE SEQUENCE [LARGE SCALE GENOMIC DNA]</scope>
    <source>
        <strain evidence="9">DSM 14603 / FGSC 9021 / UM521</strain>
    </source>
</reference>
<dbReference type="CDD" id="cd12148">
    <property type="entry name" value="fungal_TF_MHR"/>
    <property type="match status" value="1"/>
</dbReference>
<feature type="compositionally biased region" description="Basic and acidic residues" evidence="6">
    <location>
        <begin position="98"/>
        <end position="112"/>
    </location>
</feature>
<dbReference type="EMBL" id="CM003142">
    <property type="protein sequence ID" value="KIS70406.1"/>
    <property type="molecule type" value="Genomic_DNA"/>
</dbReference>
<keyword evidence="5" id="KW-0539">Nucleus</keyword>
<feature type="compositionally biased region" description="Basic residues" evidence="6">
    <location>
        <begin position="153"/>
        <end position="163"/>
    </location>
</feature>
<evidence type="ECO:0000256" key="3">
    <source>
        <dbReference type="ARBA" id="ARBA00023125"/>
    </source>
</evidence>
<sequence>MNSLADAAIQASAAAAAAAAPEETAGTLPLSTSSALALSDASGRPESSSSLLDRPSSSHASYRRSDPTVEHSQFDASTSPASEPGSPYNMIKGNADTPLRRALLDTEKPEKRGSNLACLKCRAIKVKCSRASAEDERCKRCNRLDLVCEFKEHHRGRKPKKRPRSEAESTGADEEDQLEDDQANPNANPNADANADADATLSSKTSTASPVRSKRQELSRSPLPSASTSRQQHYRTSSSSSYTKAENARFDINEPPPRLPSPKGSVHGRWFGPYLQPIPSFEDSLFARKQRPHSSAHHLQQHHNDPSNPNQPHQHLAHHHHSYHIDRSCELPPLSIPSSSSSNRPGLSPNDQGSWDRTSTWNATNRNSVHRLSSSVSTGSTTLDLSDDAVRQHVITMDQARELFDNFFAELNPPLALLDTSLHTIDYCRKNTPILFSTIISVASRFFMPHHHRQCHRVAKSILNHAAAEEICTLDHVQALILVITWKDPGDRTILRKAVRAIGYAYELGLHATFDDFDIAEPLSSSSSTSTSKTKAEGKRDPSDNYSLQHRRRQQRDRQRTWIVLCLIHELVRRDDRNPRPRARVIPLEDYPDPYPWLKQAGDVFQPVDSRLGWSLGMAILTLENEPFLDLIERSQDATSFATFFERYRGGLDKLRKLYFDVRDGVYHPRFAMDKSAVAELPYLDAFRDYYICQSTWHWAAKVASRHRRQHQSSELAEQQDNARSAFWFSQTVDAAMRCLRLFAHVLCKDGYVRVGHDYLVISASEVTKWFYLYREHLDASTVVAGVEYLRAALRECSQPQRLASGEVVNTEREAPGYFVRFLGAIFDAGLNESLDKANQRLSASVERFGTKGFAWNEPRRERPVEERAGPRREAEAGRSGISSNTGSDGNGSSAATRRPQWSATHSSYQQQQASGVVTPVERSNSAMAAGASASYRDPTSAASASARFGSAALLARGRSEVELSRTNVAPVSGGSKSYERGGGVADKVQSSANMFGVQHDNGTGNAGAVNATNSIAPHPAYLASAVGASSVGQVAANFGVQTGGSAAWCSANAPSWSSAAGSALPTNSVDEFHLAFGDAPLTTPAANTPTPAATAINVTPLAADIGKNSIEGLAACLNARDLTYWQDILGFDLASPAV</sequence>
<gene>
    <name evidence="8" type="ORF">UMAG_01573</name>
</gene>
<proteinExistence type="predicted"/>
<feature type="region of interest" description="Disordered" evidence="6">
    <location>
        <begin position="149"/>
        <end position="265"/>
    </location>
</feature>
<dbReference type="Proteomes" id="UP000000561">
    <property type="component" value="Chromosome 3"/>
</dbReference>
<feature type="region of interest" description="Disordered" evidence="6">
    <location>
        <begin position="288"/>
        <end position="362"/>
    </location>
</feature>
<evidence type="ECO:0000313" key="9">
    <source>
        <dbReference type="Proteomes" id="UP000000561"/>
    </source>
</evidence>
<feature type="compositionally biased region" description="Polar residues" evidence="6">
    <location>
        <begin position="222"/>
        <end position="244"/>
    </location>
</feature>
<feature type="compositionally biased region" description="Low complexity" evidence="6">
    <location>
        <begin position="330"/>
        <end position="349"/>
    </location>
</feature>
<organism evidence="8 9">
    <name type="scientific">Mycosarcoma maydis</name>
    <name type="common">Corn smut fungus</name>
    <name type="synonym">Ustilago maydis</name>
    <dbReference type="NCBI Taxonomy" id="5270"/>
    <lineage>
        <taxon>Eukaryota</taxon>
        <taxon>Fungi</taxon>
        <taxon>Dikarya</taxon>
        <taxon>Basidiomycota</taxon>
        <taxon>Ustilaginomycotina</taxon>
        <taxon>Ustilaginomycetes</taxon>
        <taxon>Ustilaginales</taxon>
        <taxon>Ustilaginaceae</taxon>
        <taxon>Mycosarcoma</taxon>
    </lineage>
</organism>
<evidence type="ECO:0000256" key="2">
    <source>
        <dbReference type="ARBA" id="ARBA00023015"/>
    </source>
</evidence>
<dbReference type="Gene3D" id="4.10.240.10">
    <property type="entry name" value="Zn(2)-C6 fungal-type DNA-binding domain"/>
    <property type="match status" value="1"/>
</dbReference>
<feature type="compositionally biased region" description="Low complexity" evidence="6">
    <location>
        <begin position="524"/>
        <end position="533"/>
    </location>
</feature>
<dbReference type="PROSITE" id="PS00463">
    <property type="entry name" value="ZN2_CY6_FUNGAL_1"/>
    <property type="match status" value="1"/>
</dbReference>
<dbReference type="OMA" id="RTWIVLC"/>
<feature type="compositionally biased region" description="Low complexity" evidence="6">
    <location>
        <begin position="878"/>
        <end position="894"/>
    </location>
</feature>
<feature type="compositionally biased region" description="Basic and acidic residues" evidence="6">
    <location>
        <begin position="63"/>
        <end position="73"/>
    </location>
</feature>
<evidence type="ECO:0000256" key="4">
    <source>
        <dbReference type="ARBA" id="ARBA00023163"/>
    </source>
</evidence>
<dbReference type="VEuPathDB" id="FungiDB:UMAG_01573"/>
<dbReference type="CDD" id="cd00067">
    <property type="entry name" value="GAL4"/>
    <property type="match status" value="1"/>
</dbReference>
<dbReference type="PROSITE" id="PS50048">
    <property type="entry name" value="ZN2_CY6_FUNGAL_2"/>
    <property type="match status" value="1"/>
</dbReference>
<feature type="compositionally biased region" description="Basic and acidic residues" evidence="6">
    <location>
        <begin position="534"/>
        <end position="543"/>
    </location>
</feature>
<evidence type="ECO:0000256" key="6">
    <source>
        <dbReference type="SAM" id="MobiDB-lite"/>
    </source>
</evidence>
<dbReference type="InterPro" id="IPR051089">
    <property type="entry name" value="prtT"/>
</dbReference>
<dbReference type="AlphaFoldDB" id="A0A0D1E3P7"/>
<evidence type="ECO:0000256" key="5">
    <source>
        <dbReference type="ARBA" id="ARBA00023242"/>
    </source>
</evidence>
<comment type="subcellular location">
    <subcellularLocation>
        <location evidence="1">Nucleus</location>
    </subcellularLocation>
</comment>
<keyword evidence="9" id="KW-1185">Reference proteome</keyword>
<feature type="compositionally biased region" description="Basic and acidic residues" evidence="6">
    <location>
        <begin position="858"/>
        <end position="877"/>
    </location>
</feature>
<dbReference type="KEGG" id="uma:UMAG_01573"/>
<feature type="compositionally biased region" description="Polar residues" evidence="6">
    <location>
        <begin position="200"/>
        <end position="210"/>
    </location>
</feature>
<feature type="compositionally biased region" description="Polar residues" evidence="6">
    <location>
        <begin position="350"/>
        <end position="362"/>
    </location>
</feature>
<keyword evidence="3" id="KW-0238">DNA-binding</keyword>
<dbReference type="GO" id="GO:0005634">
    <property type="term" value="C:nucleus"/>
    <property type="evidence" value="ECO:0000318"/>
    <property type="project" value="GO_Central"/>
</dbReference>
<feature type="compositionally biased region" description="Polar residues" evidence="6">
    <location>
        <begin position="900"/>
        <end position="916"/>
    </location>
</feature>
<name>A0A0D1E3P7_MYCMD</name>
<dbReference type="RefSeq" id="XP_011387592.1">
    <property type="nucleotide sequence ID" value="XM_011389290.1"/>
</dbReference>
<evidence type="ECO:0000256" key="1">
    <source>
        <dbReference type="ARBA" id="ARBA00004123"/>
    </source>
</evidence>
<keyword evidence="2" id="KW-0805">Transcription regulation</keyword>
<dbReference type="GeneID" id="23562539"/>
<protein>
    <recommendedName>
        <fullName evidence="7">Zn(2)-C6 fungal-type domain-containing protein</fullName>
    </recommendedName>
</protein>
<feature type="region of interest" description="Disordered" evidence="6">
    <location>
        <begin position="855"/>
        <end position="921"/>
    </location>
</feature>
<evidence type="ECO:0000259" key="7">
    <source>
        <dbReference type="PROSITE" id="PS50048"/>
    </source>
</evidence>
<dbReference type="STRING" id="237631.A0A0D1E3P7"/>
<feature type="compositionally biased region" description="Acidic residues" evidence="6">
    <location>
        <begin position="171"/>
        <end position="182"/>
    </location>
</feature>
<dbReference type="GO" id="GO:0008270">
    <property type="term" value="F:zinc ion binding"/>
    <property type="evidence" value="ECO:0007669"/>
    <property type="project" value="InterPro"/>
</dbReference>
<keyword evidence="4" id="KW-0804">Transcription</keyword>
<feature type="region of interest" description="Disordered" evidence="6">
    <location>
        <begin position="1"/>
        <end position="112"/>
    </location>
</feature>
<feature type="region of interest" description="Disordered" evidence="6">
    <location>
        <begin position="523"/>
        <end position="553"/>
    </location>
</feature>
<dbReference type="GO" id="GO:0006355">
    <property type="term" value="P:regulation of DNA-templated transcription"/>
    <property type="evidence" value="ECO:0000318"/>
    <property type="project" value="GO_Central"/>
</dbReference>
<feature type="compositionally biased region" description="Basic residues" evidence="6">
    <location>
        <begin position="288"/>
        <end position="301"/>
    </location>
</feature>
<dbReference type="InterPro" id="IPR036864">
    <property type="entry name" value="Zn2-C6_fun-type_DNA-bd_sf"/>
</dbReference>
<dbReference type="GO" id="GO:0000981">
    <property type="term" value="F:DNA-binding transcription factor activity, RNA polymerase II-specific"/>
    <property type="evidence" value="ECO:0000318"/>
    <property type="project" value="GO_Central"/>
</dbReference>